<evidence type="ECO:0000313" key="12">
    <source>
        <dbReference type="EnsemblMetazoa" id="CapteP25429"/>
    </source>
</evidence>
<feature type="transmembrane region" description="Helical" evidence="9">
    <location>
        <begin position="207"/>
        <end position="232"/>
    </location>
</feature>
<organism evidence="11">
    <name type="scientific">Capitella teleta</name>
    <name type="common">Polychaete worm</name>
    <dbReference type="NCBI Taxonomy" id="283909"/>
    <lineage>
        <taxon>Eukaryota</taxon>
        <taxon>Metazoa</taxon>
        <taxon>Spiralia</taxon>
        <taxon>Lophotrochozoa</taxon>
        <taxon>Annelida</taxon>
        <taxon>Polychaeta</taxon>
        <taxon>Sedentaria</taxon>
        <taxon>Scolecida</taxon>
        <taxon>Capitellidae</taxon>
        <taxon>Capitella</taxon>
    </lineage>
</organism>
<dbReference type="PANTHER" id="PTHR24229:SF40">
    <property type="entry name" value="ALLATOSTATIN C RECEPTOR 1-RELATED"/>
    <property type="match status" value="1"/>
</dbReference>
<evidence type="ECO:0000256" key="7">
    <source>
        <dbReference type="ARBA" id="ARBA00023170"/>
    </source>
</evidence>
<comment type="subcellular location">
    <subcellularLocation>
        <location evidence="1">Cell membrane</location>
        <topology evidence="1">Multi-pass membrane protein</topology>
    </subcellularLocation>
</comment>
<reference evidence="13" key="1">
    <citation type="submission" date="2012-12" db="EMBL/GenBank/DDBJ databases">
        <authorList>
            <person name="Hellsten U."/>
            <person name="Grimwood J."/>
            <person name="Chapman J.A."/>
            <person name="Shapiro H."/>
            <person name="Aerts A."/>
            <person name="Otillar R.P."/>
            <person name="Terry A.Y."/>
            <person name="Boore J.L."/>
            <person name="Simakov O."/>
            <person name="Marletaz F."/>
            <person name="Cho S.-J."/>
            <person name="Edsinger-Gonzales E."/>
            <person name="Havlak P."/>
            <person name="Kuo D.-H."/>
            <person name="Larsson T."/>
            <person name="Lv J."/>
            <person name="Arendt D."/>
            <person name="Savage R."/>
            <person name="Osoegawa K."/>
            <person name="de Jong P."/>
            <person name="Lindberg D.R."/>
            <person name="Seaver E.C."/>
            <person name="Weisblat D.A."/>
            <person name="Putnam N.H."/>
            <person name="Grigoriev I.V."/>
            <person name="Rokhsar D.S."/>
        </authorList>
    </citation>
    <scope>NUCLEOTIDE SEQUENCE</scope>
    <source>
        <strain evidence="13">I ESC-2004</strain>
    </source>
</reference>
<keyword evidence="8" id="KW-0807">Transducer</keyword>
<reference evidence="12" key="3">
    <citation type="submission" date="2015-06" db="UniProtKB">
        <authorList>
            <consortium name="EnsemblMetazoa"/>
        </authorList>
    </citation>
    <scope>IDENTIFICATION</scope>
</reference>
<evidence type="ECO:0000256" key="8">
    <source>
        <dbReference type="ARBA" id="ARBA00023224"/>
    </source>
</evidence>
<dbReference type="GO" id="GO:0004930">
    <property type="term" value="F:G protein-coupled receptor activity"/>
    <property type="evidence" value="ECO:0007669"/>
    <property type="project" value="UniProtKB-KW"/>
</dbReference>
<name>R7T4G9_CAPTE</name>
<evidence type="ECO:0000256" key="2">
    <source>
        <dbReference type="ARBA" id="ARBA00022475"/>
    </source>
</evidence>
<sequence>VTLAFYLTTFVAGLFGNGLVLYVITRFPQVRVRSVANYYIWNLAFADLLYILMLPFFCFATFSSQWIFGEIVCKVAFVLRECNKFASVFTLMALSVDRYLATHHNLSAMRTIRVGKLVCVCIWLAGLGVCFPFARYSAMTGSHTHLSCQVTWPSLHSRVIWTYLHTALGLVIPLLIIISFNVLLLRRLRSLGPAVSRAGRASTMTKTVLVVVALFVVCQIPSYVSTAVGLRVIQKVASNEPPSKGQLLGMVYFYMISTVLVFISSCSNPVVYGLCNKNYRE</sequence>
<evidence type="ECO:0000313" key="11">
    <source>
        <dbReference type="EMBL" id="ELT87917.1"/>
    </source>
</evidence>
<evidence type="ECO:0000256" key="6">
    <source>
        <dbReference type="ARBA" id="ARBA00023136"/>
    </source>
</evidence>
<dbReference type="AlphaFoldDB" id="R7T4G9"/>
<dbReference type="InterPro" id="IPR017452">
    <property type="entry name" value="GPCR_Rhodpsn_7TM"/>
</dbReference>
<dbReference type="OMA" id="ICEVKFA"/>
<dbReference type="PROSITE" id="PS50262">
    <property type="entry name" value="G_PROTEIN_RECEP_F1_2"/>
    <property type="match status" value="1"/>
</dbReference>
<keyword evidence="4 9" id="KW-1133">Transmembrane helix</keyword>
<reference evidence="11 13" key="2">
    <citation type="journal article" date="2013" name="Nature">
        <title>Insights into bilaterian evolution from three spiralian genomes.</title>
        <authorList>
            <person name="Simakov O."/>
            <person name="Marletaz F."/>
            <person name="Cho S.J."/>
            <person name="Edsinger-Gonzales E."/>
            <person name="Havlak P."/>
            <person name="Hellsten U."/>
            <person name="Kuo D.H."/>
            <person name="Larsson T."/>
            <person name="Lv J."/>
            <person name="Arendt D."/>
            <person name="Savage R."/>
            <person name="Osoegawa K."/>
            <person name="de Jong P."/>
            <person name="Grimwood J."/>
            <person name="Chapman J.A."/>
            <person name="Shapiro H."/>
            <person name="Aerts A."/>
            <person name="Otillar R.P."/>
            <person name="Terry A.Y."/>
            <person name="Boore J.L."/>
            <person name="Grigoriev I.V."/>
            <person name="Lindberg D.R."/>
            <person name="Seaver E.C."/>
            <person name="Weisblat D.A."/>
            <person name="Putnam N.H."/>
            <person name="Rokhsar D.S."/>
        </authorList>
    </citation>
    <scope>NUCLEOTIDE SEQUENCE</scope>
    <source>
        <strain evidence="11 13">I ESC-2004</strain>
    </source>
</reference>
<feature type="non-terminal residue" evidence="11">
    <location>
        <position position="1"/>
    </location>
</feature>
<feature type="domain" description="G-protein coupled receptors family 1 profile" evidence="10">
    <location>
        <begin position="16"/>
        <end position="272"/>
    </location>
</feature>
<feature type="transmembrane region" description="Helical" evidence="9">
    <location>
        <begin position="252"/>
        <end position="275"/>
    </location>
</feature>
<dbReference type="SMART" id="SM01381">
    <property type="entry name" value="7TM_GPCR_Srsx"/>
    <property type="match status" value="1"/>
</dbReference>
<dbReference type="EMBL" id="KB312079">
    <property type="protein sequence ID" value="ELT87917.1"/>
    <property type="molecule type" value="Genomic_DNA"/>
</dbReference>
<dbReference type="GO" id="GO:0042923">
    <property type="term" value="F:neuropeptide binding"/>
    <property type="evidence" value="ECO:0007669"/>
    <property type="project" value="TreeGrafter"/>
</dbReference>
<feature type="transmembrane region" description="Helical" evidence="9">
    <location>
        <begin position="85"/>
        <end position="102"/>
    </location>
</feature>
<keyword evidence="7" id="KW-0675">Receptor</keyword>
<evidence type="ECO:0000256" key="1">
    <source>
        <dbReference type="ARBA" id="ARBA00004651"/>
    </source>
</evidence>
<evidence type="ECO:0000256" key="9">
    <source>
        <dbReference type="SAM" id="Phobius"/>
    </source>
</evidence>
<keyword evidence="6 9" id="KW-0472">Membrane</keyword>
<dbReference type="Proteomes" id="UP000014760">
    <property type="component" value="Unassembled WGS sequence"/>
</dbReference>
<keyword evidence="13" id="KW-1185">Reference proteome</keyword>
<feature type="non-terminal residue" evidence="11">
    <location>
        <position position="281"/>
    </location>
</feature>
<dbReference type="PANTHER" id="PTHR24229">
    <property type="entry name" value="NEUROPEPTIDES RECEPTOR"/>
    <property type="match status" value="1"/>
</dbReference>
<feature type="transmembrane region" description="Helical" evidence="9">
    <location>
        <begin position="114"/>
        <end position="134"/>
    </location>
</feature>
<keyword evidence="2" id="KW-1003">Cell membrane</keyword>
<evidence type="ECO:0000256" key="4">
    <source>
        <dbReference type="ARBA" id="ARBA00022989"/>
    </source>
</evidence>
<dbReference type="STRING" id="283909.R7T4G9"/>
<dbReference type="GO" id="GO:0005886">
    <property type="term" value="C:plasma membrane"/>
    <property type="evidence" value="ECO:0007669"/>
    <property type="project" value="UniProtKB-SubCell"/>
</dbReference>
<evidence type="ECO:0000256" key="3">
    <source>
        <dbReference type="ARBA" id="ARBA00022692"/>
    </source>
</evidence>
<dbReference type="GO" id="GO:0043005">
    <property type="term" value="C:neuron projection"/>
    <property type="evidence" value="ECO:0007669"/>
    <property type="project" value="TreeGrafter"/>
</dbReference>
<gene>
    <name evidence="11" type="ORF">CAPTEDRAFT_25429</name>
</gene>
<feature type="transmembrane region" description="Helical" evidence="9">
    <location>
        <begin position="6"/>
        <end position="27"/>
    </location>
</feature>
<dbReference type="OrthoDB" id="5981855at2759"/>
<evidence type="ECO:0000313" key="13">
    <source>
        <dbReference type="Proteomes" id="UP000014760"/>
    </source>
</evidence>
<keyword evidence="5" id="KW-0297">G-protein coupled receptor</keyword>
<dbReference type="PRINTS" id="PR00237">
    <property type="entry name" value="GPCRRHODOPSN"/>
</dbReference>
<dbReference type="EMBL" id="AMQN01015615">
    <property type="status" value="NOT_ANNOTATED_CDS"/>
    <property type="molecule type" value="Genomic_DNA"/>
</dbReference>
<dbReference type="EnsemblMetazoa" id="CapteT25429">
    <property type="protein sequence ID" value="CapteP25429"/>
    <property type="gene ID" value="CapteG25429"/>
</dbReference>
<dbReference type="HOGENOM" id="CLU_009579_8_1_1"/>
<dbReference type="GO" id="GO:0007218">
    <property type="term" value="P:neuropeptide signaling pathway"/>
    <property type="evidence" value="ECO:0007669"/>
    <property type="project" value="TreeGrafter"/>
</dbReference>
<keyword evidence="3 9" id="KW-0812">Transmembrane</keyword>
<evidence type="ECO:0000256" key="5">
    <source>
        <dbReference type="ARBA" id="ARBA00023040"/>
    </source>
</evidence>
<dbReference type="Pfam" id="PF00001">
    <property type="entry name" value="7tm_1"/>
    <property type="match status" value="1"/>
</dbReference>
<proteinExistence type="predicted"/>
<accession>R7T4G9</accession>
<dbReference type="SUPFAM" id="SSF81321">
    <property type="entry name" value="Family A G protein-coupled receptor-like"/>
    <property type="match status" value="1"/>
</dbReference>
<feature type="transmembrane region" description="Helical" evidence="9">
    <location>
        <begin position="160"/>
        <end position="186"/>
    </location>
</feature>
<evidence type="ECO:0000259" key="10">
    <source>
        <dbReference type="PROSITE" id="PS50262"/>
    </source>
</evidence>
<dbReference type="InterPro" id="IPR000276">
    <property type="entry name" value="GPCR_Rhodpsn"/>
</dbReference>
<dbReference type="Gene3D" id="1.20.1070.10">
    <property type="entry name" value="Rhodopsin 7-helix transmembrane proteins"/>
    <property type="match status" value="1"/>
</dbReference>
<protein>
    <recommendedName>
        <fullName evidence="10">G-protein coupled receptors family 1 profile domain-containing protein</fullName>
    </recommendedName>
</protein>
<feature type="transmembrane region" description="Helical" evidence="9">
    <location>
        <begin position="39"/>
        <end position="62"/>
    </location>
</feature>